<dbReference type="AlphaFoldDB" id="A0A2N0DAY7"/>
<evidence type="ECO:0000313" key="1">
    <source>
        <dbReference type="EMBL" id="PKA43234.1"/>
    </source>
</evidence>
<accession>A0A2N0DAY7</accession>
<reference evidence="1 2" key="2">
    <citation type="submission" date="2017-12" db="EMBL/GenBank/DDBJ databases">
        <title>Genome sequence of Rhizobium sullae HCNT1 isolated from Sulla coronaria nodules and featuring peculiar denitrification phenotypes.</title>
        <authorList>
            <person name="De Diego-Diaz B."/>
            <person name="Treu L."/>
            <person name="Campanaro S."/>
            <person name="Da Silva Duarte V."/>
            <person name="Basaglia M."/>
            <person name="Favaro L."/>
            <person name="Casella S."/>
            <person name="Squartini A."/>
        </authorList>
    </citation>
    <scope>NUCLEOTIDE SEQUENCE [LARGE SCALE GENOMIC DNA]</scope>
    <source>
        <strain evidence="1 2">HCNT1</strain>
    </source>
</reference>
<organism evidence="1 2">
    <name type="scientific">Rhizobium sullae</name>
    <name type="common">Rhizobium hedysari</name>
    <dbReference type="NCBI Taxonomy" id="50338"/>
    <lineage>
        <taxon>Bacteria</taxon>
        <taxon>Pseudomonadati</taxon>
        <taxon>Pseudomonadota</taxon>
        <taxon>Alphaproteobacteria</taxon>
        <taxon>Hyphomicrobiales</taxon>
        <taxon>Rhizobiaceae</taxon>
        <taxon>Rhizobium/Agrobacterium group</taxon>
        <taxon>Rhizobium</taxon>
    </lineage>
</organism>
<gene>
    <name evidence="1" type="ORF">CWR43_14415</name>
</gene>
<proteinExistence type="predicted"/>
<sequence length="79" mass="9183">MISLKKADSSTPIACARASKKTCHAFRTHTSLLSKAQRERVTQGHRFPGHSLFEIDRQLQLWKIAFFVRFRGILTERRL</sequence>
<dbReference type="Proteomes" id="UP000232164">
    <property type="component" value="Unassembled WGS sequence"/>
</dbReference>
<evidence type="ECO:0000313" key="2">
    <source>
        <dbReference type="Proteomes" id="UP000232164"/>
    </source>
</evidence>
<reference evidence="1 2" key="1">
    <citation type="submission" date="2017-11" db="EMBL/GenBank/DDBJ databases">
        <authorList>
            <person name="Han C.G."/>
        </authorList>
    </citation>
    <scope>NUCLEOTIDE SEQUENCE [LARGE SCALE GENOMIC DNA]</scope>
    <source>
        <strain evidence="1 2">HCNT1</strain>
    </source>
</reference>
<name>A0A2N0DAY7_RHISU</name>
<comment type="caution">
    <text evidence="1">The sequence shown here is derived from an EMBL/GenBank/DDBJ whole genome shotgun (WGS) entry which is preliminary data.</text>
</comment>
<protein>
    <submittedName>
        <fullName evidence="1">Uncharacterized protein</fullName>
    </submittedName>
</protein>
<dbReference type="EMBL" id="PIQN01000008">
    <property type="protein sequence ID" value="PKA43234.1"/>
    <property type="molecule type" value="Genomic_DNA"/>
</dbReference>